<dbReference type="Proteomes" id="UP000008561">
    <property type="component" value="Chromosome"/>
</dbReference>
<dbReference type="GO" id="GO:0019748">
    <property type="term" value="P:secondary metabolic process"/>
    <property type="evidence" value="ECO:0007669"/>
    <property type="project" value="TreeGrafter"/>
</dbReference>
<dbReference type="AlphaFoldDB" id="A8ZSI6"/>
<protein>
    <submittedName>
        <fullName evidence="3">Amidohydrolase 2</fullName>
    </submittedName>
</protein>
<name>A8ZSI6_DESOH</name>
<reference evidence="3 4" key="1">
    <citation type="submission" date="2007-10" db="EMBL/GenBank/DDBJ databases">
        <title>Complete sequence of Desulfococcus oleovorans Hxd3.</title>
        <authorList>
            <consortium name="US DOE Joint Genome Institute"/>
            <person name="Copeland A."/>
            <person name="Lucas S."/>
            <person name="Lapidus A."/>
            <person name="Barry K."/>
            <person name="Glavina del Rio T."/>
            <person name="Dalin E."/>
            <person name="Tice H."/>
            <person name="Pitluck S."/>
            <person name="Kiss H."/>
            <person name="Brettin T."/>
            <person name="Bruce D."/>
            <person name="Detter J.C."/>
            <person name="Han C."/>
            <person name="Schmutz J."/>
            <person name="Larimer F."/>
            <person name="Land M."/>
            <person name="Hauser L."/>
            <person name="Kyrpides N."/>
            <person name="Kim E."/>
            <person name="Wawrik B."/>
            <person name="Richardson P."/>
        </authorList>
    </citation>
    <scope>NUCLEOTIDE SEQUENCE [LARGE SCALE GENOMIC DNA]</scope>
    <source>
        <strain evidence="4">DSM 6200 / JCM 39069 / Hxd3</strain>
    </source>
</reference>
<sequence>MIIDCHFHLDERLMPVDTILRKMDDAGIDRVALMAPLVDAFTEPPPFLISALQFLLFHRPLRWAGRAAVSNFTKTGDIKILGRPCPIYAELDNASVFKTVDAHPDRFYGWVFVNPAGQQDPVAEYDKWRDHPGCVGIKAHSFWHRYAPAELIPVAKKGAADGRPLLNHAGFGTHGDFMPLLHAVPDLKLVLAHAGFPLYADTWEAIHHIPNVLVDLSQTSYVSERILARAVAALGPDRCIFGTDGPFGFHDRDHTFDMGLIKARIEKIFPDSAVQKKLLGENFIRVAKVINS</sequence>
<keyword evidence="3" id="KW-0378">Hydrolase</keyword>
<evidence type="ECO:0000313" key="4">
    <source>
        <dbReference type="Proteomes" id="UP000008561"/>
    </source>
</evidence>
<dbReference type="eggNOG" id="COG2159">
    <property type="taxonomic scope" value="Bacteria"/>
</dbReference>
<evidence type="ECO:0000313" key="3">
    <source>
        <dbReference type="EMBL" id="ABW67723.1"/>
    </source>
</evidence>
<dbReference type="KEGG" id="dol:Dole_1919"/>
<dbReference type="InterPro" id="IPR032465">
    <property type="entry name" value="ACMSD"/>
</dbReference>
<dbReference type="PANTHER" id="PTHR21240">
    <property type="entry name" value="2-AMINO-3-CARBOXYLMUCONATE-6-SEMIALDEHYDE DECARBOXYLASE"/>
    <property type="match status" value="1"/>
</dbReference>
<dbReference type="Gene3D" id="3.20.20.140">
    <property type="entry name" value="Metal-dependent hydrolases"/>
    <property type="match status" value="1"/>
</dbReference>
<evidence type="ECO:0000256" key="1">
    <source>
        <dbReference type="ARBA" id="ARBA00023239"/>
    </source>
</evidence>
<accession>A8ZSI6</accession>
<organism evidence="3 4">
    <name type="scientific">Desulfosudis oleivorans (strain DSM 6200 / JCM 39069 / Hxd3)</name>
    <name type="common">Desulfococcus oleovorans</name>
    <dbReference type="NCBI Taxonomy" id="96561"/>
    <lineage>
        <taxon>Bacteria</taxon>
        <taxon>Pseudomonadati</taxon>
        <taxon>Thermodesulfobacteriota</taxon>
        <taxon>Desulfobacteria</taxon>
        <taxon>Desulfobacterales</taxon>
        <taxon>Desulfosudaceae</taxon>
        <taxon>Desulfosudis</taxon>
    </lineage>
</organism>
<dbReference type="GO" id="GO:0005737">
    <property type="term" value="C:cytoplasm"/>
    <property type="evidence" value="ECO:0007669"/>
    <property type="project" value="TreeGrafter"/>
</dbReference>
<proteinExistence type="predicted"/>
<gene>
    <name evidence="3" type="ordered locus">Dole_1919</name>
</gene>
<dbReference type="STRING" id="96561.Dole_1919"/>
<dbReference type="Pfam" id="PF04909">
    <property type="entry name" value="Amidohydro_2"/>
    <property type="match status" value="1"/>
</dbReference>
<dbReference type="InterPro" id="IPR032466">
    <property type="entry name" value="Metal_Hydrolase"/>
</dbReference>
<dbReference type="SUPFAM" id="SSF51556">
    <property type="entry name" value="Metallo-dependent hydrolases"/>
    <property type="match status" value="1"/>
</dbReference>
<dbReference type="OrthoDB" id="1407586at2"/>
<dbReference type="PANTHER" id="PTHR21240:SF28">
    <property type="entry name" value="ISO-OROTATE DECARBOXYLASE (EUROFUNG)"/>
    <property type="match status" value="1"/>
</dbReference>
<feature type="domain" description="Amidohydrolase-related" evidence="2">
    <location>
        <begin position="92"/>
        <end position="282"/>
    </location>
</feature>
<dbReference type="EMBL" id="CP000859">
    <property type="protein sequence ID" value="ABW67723.1"/>
    <property type="molecule type" value="Genomic_DNA"/>
</dbReference>
<dbReference type="GO" id="GO:0016831">
    <property type="term" value="F:carboxy-lyase activity"/>
    <property type="evidence" value="ECO:0007669"/>
    <property type="project" value="InterPro"/>
</dbReference>
<dbReference type="InterPro" id="IPR006680">
    <property type="entry name" value="Amidohydro-rel"/>
</dbReference>
<dbReference type="HOGENOM" id="CLU_952258_0_0_7"/>
<keyword evidence="1" id="KW-0456">Lyase</keyword>
<dbReference type="GO" id="GO:0016787">
    <property type="term" value="F:hydrolase activity"/>
    <property type="evidence" value="ECO:0007669"/>
    <property type="project" value="UniProtKB-KW"/>
</dbReference>
<evidence type="ECO:0000259" key="2">
    <source>
        <dbReference type="Pfam" id="PF04909"/>
    </source>
</evidence>
<keyword evidence="4" id="KW-1185">Reference proteome</keyword>
<dbReference type="RefSeq" id="WP_012175335.1">
    <property type="nucleotide sequence ID" value="NC_009943.1"/>
</dbReference>